<evidence type="ECO:0000313" key="3">
    <source>
        <dbReference type="EMBL" id="KAK4454282.1"/>
    </source>
</evidence>
<reference evidence="3" key="2">
    <citation type="submission" date="2023-05" db="EMBL/GenBank/DDBJ databases">
        <authorList>
            <consortium name="Lawrence Berkeley National Laboratory"/>
            <person name="Steindorff A."/>
            <person name="Hensen N."/>
            <person name="Bonometti L."/>
            <person name="Westerberg I."/>
            <person name="Brannstrom I.O."/>
            <person name="Guillou S."/>
            <person name="Cros-Aarteil S."/>
            <person name="Calhoun S."/>
            <person name="Haridas S."/>
            <person name="Kuo A."/>
            <person name="Mondo S."/>
            <person name="Pangilinan J."/>
            <person name="Riley R."/>
            <person name="Labutti K."/>
            <person name="Andreopoulos B."/>
            <person name="Lipzen A."/>
            <person name="Chen C."/>
            <person name="Yanf M."/>
            <person name="Daum C."/>
            <person name="Ng V."/>
            <person name="Clum A."/>
            <person name="Ohm R."/>
            <person name="Martin F."/>
            <person name="Silar P."/>
            <person name="Natvig D."/>
            <person name="Lalanne C."/>
            <person name="Gautier V."/>
            <person name="Ament-Velasquez S.L."/>
            <person name="Kruys A."/>
            <person name="Hutchinson M.I."/>
            <person name="Powell A.J."/>
            <person name="Barry K."/>
            <person name="Miller A.N."/>
            <person name="Grigoriev I.V."/>
            <person name="Debuchy R."/>
            <person name="Gladieux P."/>
            <person name="Thoren M.H."/>
            <person name="Johannesson H."/>
        </authorList>
    </citation>
    <scope>NUCLEOTIDE SEQUENCE</scope>
    <source>
        <strain evidence="3">PSN243</strain>
    </source>
</reference>
<feature type="compositionally biased region" description="Basic residues" evidence="2">
    <location>
        <begin position="347"/>
        <end position="367"/>
    </location>
</feature>
<dbReference type="Proteomes" id="UP001321760">
    <property type="component" value="Unassembled WGS sequence"/>
</dbReference>
<organism evidence="3 4">
    <name type="scientific">Podospora aff. communis PSN243</name>
    <dbReference type="NCBI Taxonomy" id="3040156"/>
    <lineage>
        <taxon>Eukaryota</taxon>
        <taxon>Fungi</taxon>
        <taxon>Dikarya</taxon>
        <taxon>Ascomycota</taxon>
        <taxon>Pezizomycotina</taxon>
        <taxon>Sordariomycetes</taxon>
        <taxon>Sordariomycetidae</taxon>
        <taxon>Sordariales</taxon>
        <taxon>Podosporaceae</taxon>
        <taxon>Podospora</taxon>
    </lineage>
</organism>
<comment type="caution">
    <text evidence="3">The sequence shown here is derived from an EMBL/GenBank/DDBJ whole genome shotgun (WGS) entry which is preliminary data.</text>
</comment>
<feature type="region of interest" description="Disordered" evidence="2">
    <location>
        <begin position="313"/>
        <end position="371"/>
    </location>
</feature>
<evidence type="ECO:0000256" key="2">
    <source>
        <dbReference type="SAM" id="MobiDB-lite"/>
    </source>
</evidence>
<protein>
    <submittedName>
        <fullName evidence="3">Uncharacterized protein</fullName>
    </submittedName>
</protein>
<accession>A0AAV9H3P6</accession>
<dbReference type="EMBL" id="MU865917">
    <property type="protein sequence ID" value="KAK4454282.1"/>
    <property type="molecule type" value="Genomic_DNA"/>
</dbReference>
<sequence>MSLYVRDDVSRDGFRSSWGRFYAAHGGERVPTKSLKDAFLPKLTPTGNRYLRDSMYFVYDQLQHYGVQVSESLAGNGTLFLKKALQAGKLDAVPDHILALQAQMHAEWLESRTPQQLSGHPEWVLERYFLDISGKPDKTKTTEVVGIPQERHSSRGLGELRAAASRIADLHYATGTGSTQTVYLGWKISAVEKAAKEHAAKEAEADREKAKAREAERDAKHQEYLARMAAAKRQRRIMPGPGPNGRYMVDCKEIEYGFLDSPMDMEMLICWNEKLGVYEAKFDFGALEGAIIFHEDEDVVKKVSKRRARMGYYGEEDYDDEEDEEDGEDDSQHEEDEEEETVGAESRKRKAATGKAPRGRPPKKARRASNPAMFSVRLRCSDTGTGQIYSDPENGRIKFSRPDFATFTATVSMPCVGSRVEFTGRKVAFSAPKLVRGWDDYSDAAAERARVARW</sequence>
<evidence type="ECO:0000256" key="1">
    <source>
        <dbReference type="SAM" id="Coils"/>
    </source>
</evidence>
<reference evidence="3" key="1">
    <citation type="journal article" date="2023" name="Mol. Phylogenet. Evol.">
        <title>Genome-scale phylogeny and comparative genomics of the fungal order Sordariales.</title>
        <authorList>
            <person name="Hensen N."/>
            <person name="Bonometti L."/>
            <person name="Westerberg I."/>
            <person name="Brannstrom I.O."/>
            <person name="Guillou S."/>
            <person name="Cros-Aarteil S."/>
            <person name="Calhoun S."/>
            <person name="Haridas S."/>
            <person name="Kuo A."/>
            <person name="Mondo S."/>
            <person name="Pangilinan J."/>
            <person name="Riley R."/>
            <person name="LaButti K."/>
            <person name="Andreopoulos B."/>
            <person name="Lipzen A."/>
            <person name="Chen C."/>
            <person name="Yan M."/>
            <person name="Daum C."/>
            <person name="Ng V."/>
            <person name="Clum A."/>
            <person name="Steindorff A."/>
            <person name="Ohm R.A."/>
            <person name="Martin F."/>
            <person name="Silar P."/>
            <person name="Natvig D.O."/>
            <person name="Lalanne C."/>
            <person name="Gautier V."/>
            <person name="Ament-Velasquez S.L."/>
            <person name="Kruys A."/>
            <person name="Hutchinson M.I."/>
            <person name="Powell A.J."/>
            <person name="Barry K."/>
            <person name="Miller A.N."/>
            <person name="Grigoriev I.V."/>
            <person name="Debuchy R."/>
            <person name="Gladieux P."/>
            <person name="Hiltunen Thoren M."/>
            <person name="Johannesson H."/>
        </authorList>
    </citation>
    <scope>NUCLEOTIDE SEQUENCE</scope>
    <source>
        <strain evidence="3">PSN243</strain>
    </source>
</reference>
<dbReference type="AlphaFoldDB" id="A0AAV9H3P6"/>
<name>A0AAV9H3P6_9PEZI</name>
<feature type="compositionally biased region" description="Acidic residues" evidence="2">
    <location>
        <begin position="314"/>
        <end position="342"/>
    </location>
</feature>
<keyword evidence="4" id="KW-1185">Reference proteome</keyword>
<feature type="coiled-coil region" evidence="1">
    <location>
        <begin position="191"/>
        <end position="218"/>
    </location>
</feature>
<gene>
    <name evidence="3" type="ORF">QBC34DRAFT_490695</name>
</gene>
<proteinExistence type="predicted"/>
<keyword evidence="1" id="KW-0175">Coiled coil</keyword>
<evidence type="ECO:0000313" key="4">
    <source>
        <dbReference type="Proteomes" id="UP001321760"/>
    </source>
</evidence>